<evidence type="ECO:0000313" key="1">
    <source>
        <dbReference type="EMBL" id="KAF8688518.1"/>
    </source>
</evidence>
<dbReference type="AlphaFoldDB" id="A0A8H7HII0"/>
<protein>
    <submittedName>
        <fullName evidence="1">Uncharacterized protein</fullName>
    </submittedName>
</protein>
<name>A0A8H7HII0_9AGAM</name>
<proteinExistence type="predicted"/>
<organism evidence="1 2">
    <name type="scientific">Rhizoctonia solani</name>
    <dbReference type="NCBI Taxonomy" id="456999"/>
    <lineage>
        <taxon>Eukaryota</taxon>
        <taxon>Fungi</taxon>
        <taxon>Dikarya</taxon>
        <taxon>Basidiomycota</taxon>
        <taxon>Agaricomycotina</taxon>
        <taxon>Agaricomycetes</taxon>
        <taxon>Cantharellales</taxon>
        <taxon>Ceratobasidiaceae</taxon>
        <taxon>Rhizoctonia</taxon>
    </lineage>
</organism>
<feature type="non-terminal residue" evidence="1">
    <location>
        <position position="1"/>
    </location>
</feature>
<dbReference type="EMBL" id="JACYCD010000692">
    <property type="protein sequence ID" value="KAF8688518.1"/>
    <property type="molecule type" value="Genomic_DNA"/>
</dbReference>
<sequence length="367" mass="39465">MASYPTDFTTFTQQWVDSNQWPLKNTPTNYSGSVLAMTGASADGFTFHSGAGHIQLKGYYQSGQDPKLVNASIHLVVPSWGEVKLMDKQTIRLVQPTHVPVKVGGIDGKIKIKIANDLSTQVVLLDYDLATPYGSMKDKCGLFPVDATQHLQAQHQALEKLDTFSVSQLHSTPVSHGQLVAGDDDEIHWELSDLGVDHNSAEIDLLVLFMNDFAVNNSSILLPSYPQAVAAARQDANDVHSIDAAASKDKPFAIEQSFFGIFVVSGTIVPEKLAVKVSLYVSVPLAGRVKITSLEGSLNSAEGVTAKINVAVASGSAKLFTKDEGGKHALYINAQVKVQLVGTKTVPDTRLLLLPYVDECGSEKDCG</sequence>
<evidence type="ECO:0000313" key="2">
    <source>
        <dbReference type="Proteomes" id="UP000602905"/>
    </source>
</evidence>
<comment type="caution">
    <text evidence="1">The sequence shown here is derived from an EMBL/GenBank/DDBJ whole genome shotgun (WGS) entry which is preliminary data.</text>
</comment>
<dbReference type="Proteomes" id="UP000602905">
    <property type="component" value="Unassembled WGS sequence"/>
</dbReference>
<reference evidence="1" key="1">
    <citation type="submission" date="2020-09" db="EMBL/GenBank/DDBJ databases">
        <title>Comparative genome analyses of four rice-infecting Rhizoctonia solani isolates reveal extensive enrichment of homogalacturonan modification genes.</title>
        <authorList>
            <person name="Lee D.-Y."/>
            <person name="Jeon J."/>
            <person name="Kim K.-T."/>
            <person name="Cheong K."/>
            <person name="Song H."/>
            <person name="Choi G."/>
            <person name="Ko J."/>
            <person name="Opiyo S.O."/>
            <person name="Zuo S."/>
            <person name="Madhav S."/>
            <person name="Lee Y.-H."/>
            <person name="Wang G.-L."/>
        </authorList>
    </citation>
    <scope>NUCLEOTIDE SEQUENCE</scope>
    <source>
        <strain evidence="1">AG1-IA WGL</strain>
    </source>
</reference>
<gene>
    <name evidence="1" type="ORF">RHS03_09741</name>
</gene>
<dbReference type="OrthoDB" id="3066632at2759"/>
<accession>A0A8H7HII0</accession>